<dbReference type="InterPro" id="IPR032675">
    <property type="entry name" value="LRR_dom_sf"/>
</dbReference>
<sequence length="533" mass="58347">MSSWDDSDMSPVSSPASSPFFGPVDSSPPSSPTLSPLASSPPSPGIVHPFAASAKATRPPKLYEKREARRFAELDSLGRSVDAFDAKQRVQSSSSVCMSNAKSIDLDTCSESGDTEFDEHEFWEAKVSEAIDNGNGIIDLSEFGSIPPRPGQKGLTAIPPAIGDLANLVVLQDPLRHMSPATAAYVAPRRTMTRAATAPASAAFASSRIGLMKTTSFNHFTTGRQPNEIQLFLGNHQIASLPPQLFLVQGLVVLSLRNLLTHIPPQIANLRNLRHLNICNNMLTFLPAEMLDMELDSLDCSMNKWMEPPPELLHPKCARIVSKTVSLFVIPTLKEYVHRFLLSPAQPSNPTSIEETVLEHMGGFAVIPDIMADHLVAELHICLPHIIPRPDADMHPSPAKRARRQSPADESFSFLLPKVKEKRRDETILEEHPGIGVCPNRSHTHKSVFVNHAEEWFTWEGVVAGQRACEKYGVPMKWRGCSPGCLAFLGPDNNAAKDQEGAIGIAEEQVDPAEHEGVEVINLDSFDDDSEFE</sequence>
<dbReference type="SUPFAM" id="SSF52058">
    <property type="entry name" value="L domain-like"/>
    <property type="match status" value="1"/>
</dbReference>
<keyword evidence="2" id="KW-0677">Repeat</keyword>
<keyword evidence="5" id="KW-1185">Reference proteome</keyword>
<organism evidence="4 5">
    <name type="scientific">Somion occarium</name>
    <dbReference type="NCBI Taxonomy" id="3059160"/>
    <lineage>
        <taxon>Eukaryota</taxon>
        <taxon>Fungi</taxon>
        <taxon>Dikarya</taxon>
        <taxon>Basidiomycota</taxon>
        <taxon>Agaricomycotina</taxon>
        <taxon>Agaricomycetes</taxon>
        <taxon>Polyporales</taxon>
        <taxon>Cerrenaceae</taxon>
        <taxon>Somion</taxon>
    </lineage>
</organism>
<accession>A0ABP1E6E0</accession>
<dbReference type="PANTHER" id="PTHR48051:SF1">
    <property type="entry name" value="RAS SUPPRESSOR PROTEIN 1"/>
    <property type="match status" value="1"/>
</dbReference>
<name>A0ABP1E6E0_9APHY</name>
<evidence type="ECO:0000256" key="2">
    <source>
        <dbReference type="ARBA" id="ARBA00022737"/>
    </source>
</evidence>
<protein>
    <submittedName>
        <fullName evidence="4">Uncharacterized protein</fullName>
    </submittedName>
</protein>
<evidence type="ECO:0000256" key="3">
    <source>
        <dbReference type="SAM" id="MobiDB-lite"/>
    </source>
</evidence>
<dbReference type="Gene3D" id="3.80.10.10">
    <property type="entry name" value="Ribonuclease Inhibitor"/>
    <property type="match status" value="1"/>
</dbReference>
<evidence type="ECO:0000313" key="5">
    <source>
        <dbReference type="Proteomes" id="UP001497453"/>
    </source>
</evidence>
<dbReference type="PANTHER" id="PTHR48051">
    <property type="match status" value="1"/>
</dbReference>
<keyword evidence="1" id="KW-0433">Leucine-rich repeat</keyword>
<dbReference type="InterPro" id="IPR050216">
    <property type="entry name" value="LRR_domain-containing"/>
</dbReference>
<feature type="compositionally biased region" description="Low complexity" evidence="3">
    <location>
        <begin position="9"/>
        <end position="38"/>
    </location>
</feature>
<feature type="region of interest" description="Disordered" evidence="3">
    <location>
        <begin position="1"/>
        <end position="63"/>
    </location>
</feature>
<dbReference type="Proteomes" id="UP001497453">
    <property type="component" value="Chromosome 8"/>
</dbReference>
<evidence type="ECO:0000256" key="1">
    <source>
        <dbReference type="ARBA" id="ARBA00022614"/>
    </source>
</evidence>
<dbReference type="EMBL" id="OZ037951">
    <property type="protein sequence ID" value="CAL1715530.1"/>
    <property type="molecule type" value="Genomic_DNA"/>
</dbReference>
<proteinExistence type="predicted"/>
<gene>
    <name evidence="4" type="ORF">GFSPODELE1_LOCUS10274</name>
</gene>
<reference evidence="5" key="1">
    <citation type="submission" date="2024-04" db="EMBL/GenBank/DDBJ databases">
        <authorList>
            <person name="Shaw F."/>
            <person name="Minotto A."/>
        </authorList>
    </citation>
    <scope>NUCLEOTIDE SEQUENCE [LARGE SCALE GENOMIC DNA]</scope>
</reference>
<evidence type="ECO:0000313" key="4">
    <source>
        <dbReference type="EMBL" id="CAL1715530.1"/>
    </source>
</evidence>